<dbReference type="SUPFAM" id="SSF90112">
    <property type="entry name" value="Neurotransmitter-gated ion-channel transmembrane pore"/>
    <property type="match status" value="1"/>
</dbReference>
<reference evidence="9" key="1">
    <citation type="journal article" date="2023" name="G3 (Bethesda)">
        <title>A reference genome for the long-term kleptoplast-retaining sea slug Elysia crispata morphotype clarki.</title>
        <authorList>
            <person name="Eastman K.E."/>
            <person name="Pendleton A.L."/>
            <person name="Shaikh M.A."/>
            <person name="Suttiyut T."/>
            <person name="Ogas R."/>
            <person name="Tomko P."/>
            <person name="Gavelis G."/>
            <person name="Widhalm J.R."/>
            <person name="Wisecaver J.H."/>
        </authorList>
    </citation>
    <scope>NUCLEOTIDE SEQUENCE</scope>
    <source>
        <strain evidence="9">ECLA1</strain>
    </source>
</reference>
<keyword evidence="3 5" id="KW-1133">Transmembrane helix</keyword>
<evidence type="ECO:0000256" key="2">
    <source>
        <dbReference type="ARBA" id="ARBA00022692"/>
    </source>
</evidence>
<keyword evidence="2 5" id="KW-0812">Transmembrane</keyword>
<keyword evidence="4 5" id="KW-0472">Membrane</keyword>
<comment type="caution">
    <text evidence="9">The sequence shown here is derived from an EMBL/GenBank/DDBJ whole genome shotgun (WGS) entry which is preliminary data.</text>
</comment>
<dbReference type="InterPro" id="IPR018000">
    <property type="entry name" value="Neurotransmitter_ion_chnl_CS"/>
</dbReference>
<evidence type="ECO:0000256" key="4">
    <source>
        <dbReference type="ARBA" id="ARBA00023136"/>
    </source>
</evidence>
<dbReference type="Pfam" id="PF02932">
    <property type="entry name" value="Neur_chan_memb"/>
    <property type="match status" value="1"/>
</dbReference>
<dbReference type="PANTHER" id="PTHR18945">
    <property type="entry name" value="NEUROTRANSMITTER GATED ION CHANNEL"/>
    <property type="match status" value="1"/>
</dbReference>
<feature type="transmembrane region" description="Helical" evidence="5">
    <location>
        <begin position="269"/>
        <end position="288"/>
    </location>
</feature>
<dbReference type="InterPro" id="IPR036734">
    <property type="entry name" value="Neur_chan_lig-bd_sf"/>
</dbReference>
<dbReference type="CDD" id="cd19051">
    <property type="entry name" value="LGIC_TM_cation"/>
    <property type="match status" value="1"/>
</dbReference>
<keyword evidence="10" id="KW-1185">Reference proteome</keyword>
<name>A0AAE1E910_9GAST</name>
<feature type="transmembrane region" description="Helical" evidence="5">
    <location>
        <begin position="241"/>
        <end position="262"/>
    </location>
</feature>
<evidence type="ECO:0000313" key="10">
    <source>
        <dbReference type="Proteomes" id="UP001283361"/>
    </source>
</evidence>
<dbReference type="InterPro" id="IPR036719">
    <property type="entry name" value="Neuro-gated_channel_TM_sf"/>
</dbReference>
<dbReference type="Pfam" id="PF02931">
    <property type="entry name" value="Neur_chan_LBD"/>
    <property type="match status" value="1"/>
</dbReference>
<accession>A0AAE1E910</accession>
<feature type="domain" description="Neurotransmitter-gated ion-channel transmembrane" evidence="8">
    <location>
        <begin position="245"/>
        <end position="337"/>
    </location>
</feature>
<dbReference type="SUPFAM" id="SSF63712">
    <property type="entry name" value="Nicotinic receptor ligand binding domain-like"/>
    <property type="match status" value="1"/>
</dbReference>
<evidence type="ECO:0000256" key="5">
    <source>
        <dbReference type="SAM" id="Phobius"/>
    </source>
</evidence>
<feature type="transmembrane region" description="Helical" evidence="5">
    <location>
        <begin position="300"/>
        <end position="324"/>
    </location>
</feature>
<dbReference type="GO" id="GO:0004888">
    <property type="term" value="F:transmembrane signaling receptor activity"/>
    <property type="evidence" value="ECO:0007669"/>
    <property type="project" value="InterPro"/>
</dbReference>
<dbReference type="CDD" id="cd18989">
    <property type="entry name" value="LGIC_ECD_cation"/>
    <property type="match status" value="1"/>
</dbReference>
<gene>
    <name evidence="9" type="ORF">RRG08_040640</name>
</gene>
<dbReference type="GO" id="GO:0016020">
    <property type="term" value="C:membrane"/>
    <property type="evidence" value="ECO:0007669"/>
    <property type="project" value="UniProtKB-SubCell"/>
</dbReference>
<sequence length="410" mass="46425">MTTKTRSNLRKFLMTSSLLISALPPLQGSKDMVRLMKLIFTDYDTAIWPRINSSTPIELELGIGIIAVVNLDTKDQTVYLTGYITAYWVDEYLRWNPEEFGNISYLTLSQNTIWKPDLGLIRSLDPHIYFGTDETMVRIYSDGRVRWEPNFNSRFTCKVDVGKFPLDVNICKVSLSSWMYSSEFLTLKQRKIHTYLEPGITNGEFDIAVEEPIHTTLYYEGLPQDMLSFRIKLSRKPAHTFISLLMPMFVIGLLSPISFLIPADETEKVGLSLNILLATTVCIGVVSGNLPDRSDKTSSVALFVVFLLVLSFFGVLGNTIVLLVHRREESCETLTKLSNPSTCDTRILPECHARNEIQCRPEDVDEPCRVQTGNQNSPRSKAESLNWLFFGLNILGLVLSFLAVIVQIMI</sequence>
<organism evidence="9 10">
    <name type="scientific">Elysia crispata</name>
    <name type="common">lettuce slug</name>
    <dbReference type="NCBI Taxonomy" id="231223"/>
    <lineage>
        <taxon>Eukaryota</taxon>
        <taxon>Metazoa</taxon>
        <taxon>Spiralia</taxon>
        <taxon>Lophotrochozoa</taxon>
        <taxon>Mollusca</taxon>
        <taxon>Gastropoda</taxon>
        <taxon>Heterobranchia</taxon>
        <taxon>Euthyneura</taxon>
        <taxon>Panpulmonata</taxon>
        <taxon>Sacoglossa</taxon>
        <taxon>Placobranchoidea</taxon>
        <taxon>Plakobranchidae</taxon>
        <taxon>Elysia</taxon>
    </lineage>
</organism>
<dbReference type="InterPro" id="IPR006201">
    <property type="entry name" value="Neur_channel"/>
</dbReference>
<dbReference type="FunFam" id="2.70.170.10:FF:000028">
    <property type="entry name" value="AcetylCholine Receptor"/>
    <property type="match status" value="1"/>
</dbReference>
<dbReference type="Gene3D" id="1.20.58.390">
    <property type="entry name" value="Neurotransmitter-gated ion-channel transmembrane domain"/>
    <property type="match status" value="1"/>
</dbReference>
<dbReference type="PROSITE" id="PS00236">
    <property type="entry name" value="NEUROTR_ION_CHANNEL"/>
    <property type="match status" value="1"/>
</dbReference>
<dbReference type="Gene3D" id="2.70.170.10">
    <property type="entry name" value="Neurotransmitter-gated ion-channel ligand-binding domain"/>
    <property type="match status" value="1"/>
</dbReference>
<feature type="domain" description="Neurotransmitter-gated ion-channel ligand-binding" evidence="7">
    <location>
        <begin position="34"/>
        <end position="237"/>
    </location>
</feature>
<evidence type="ECO:0000256" key="1">
    <source>
        <dbReference type="ARBA" id="ARBA00004141"/>
    </source>
</evidence>
<feature type="transmembrane region" description="Helical" evidence="5">
    <location>
        <begin position="387"/>
        <end position="409"/>
    </location>
</feature>
<dbReference type="InterPro" id="IPR006029">
    <property type="entry name" value="Neurotrans-gated_channel_TM"/>
</dbReference>
<evidence type="ECO:0000259" key="7">
    <source>
        <dbReference type="Pfam" id="PF02931"/>
    </source>
</evidence>
<feature type="signal peptide" evidence="6">
    <location>
        <begin position="1"/>
        <end position="28"/>
    </location>
</feature>
<protein>
    <submittedName>
        <fullName evidence="9">Uncharacterized protein</fullName>
    </submittedName>
</protein>
<evidence type="ECO:0000259" key="8">
    <source>
        <dbReference type="Pfam" id="PF02932"/>
    </source>
</evidence>
<comment type="subcellular location">
    <subcellularLocation>
        <location evidence="1">Membrane</location>
        <topology evidence="1">Multi-pass membrane protein</topology>
    </subcellularLocation>
</comment>
<feature type="chain" id="PRO_5042169276" evidence="6">
    <location>
        <begin position="29"/>
        <end position="410"/>
    </location>
</feature>
<evidence type="ECO:0000313" key="9">
    <source>
        <dbReference type="EMBL" id="KAK3798809.1"/>
    </source>
</evidence>
<dbReference type="AlphaFoldDB" id="A0AAE1E910"/>
<dbReference type="GO" id="GO:0005230">
    <property type="term" value="F:extracellular ligand-gated monoatomic ion channel activity"/>
    <property type="evidence" value="ECO:0007669"/>
    <property type="project" value="InterPro"/>
</dbReference>
<dbReference type="EMBL" id="JAWDGP010000623">
    <property type="protein sequence ID" value="KAK3798809.1"/>
    <property type="molecule type" value="Genomic_DNA"/>
</dbReference>
<dbReference type="Proteomes" id="UP001283361">
    <property type="component" value="Unassembled WGS sequence"/>
</dbReference>
<evidence type="ECO:0000256" key="3">
    <source>
        <dbReference type="ARBA" id="ARBA00022989"/>
    </source>
</evidence>
<dbReference type="InterPro" id="IPR038050">
    <property type="entry name" value="Neuro_actylchol_rec"/>
</dbReference>
<dbReference type="InterPro" id="IPR006202">
    <property type="entry name" value="Neur_chan_lig-bd"/>
</dbReference>
<evidence type="ECO:0000256" key="6">
    <source>
        <dbReference type="SAM" id="SignalP"/>
    </source>
</evidence>
<keyword evidence="6" id="KW-0732">Signal</keyword>
<proteinExistence type="predicted"/>